<feature type="transmembrane region" description="Helical" evidence="1">
    <location>
        <begin position="178"/>
        <end position="198"/>
    </location>
</feature>
<feature type="transmembrane region" description="Helical" evidence="1">
    <location>
        <begin position="363"/>
        <end position="384"/>
    </location>
</feature>
<keyword evidence="1" id="KW-0472">Membrane</keyword>
<reference evidence="2 3" key="1">
    <citation type="submission" date="2019-11" db="EMBL/GenBank/DDBJ databases">
        <title>Cellulosimicrobium composti sp. nov. isolated from a compost.</title>
        <authorList>
            <person name="Yang Y."/>
        </authorList>
    </citation>
    <scope>NUCLEOTIDE SEQUENCE [LARGE SCALE GENOMIC DNA]</scope>
    <source>
        <strain evidence="2 3">BIT-GX5</strain>
    </source>
</reference>
<accession>A0A6N7ZDY6</accession>
<protein>
    <submittedName>
        <fullName evidence="2">Uncharacterized protein</fullName>
    </submittedName>
</protein>
<dbReference type="EMBL" id="WMKA01000002">
    <property type="protein sequence ID" value="MTG87549.1"/>
    <property type="molecule type" value="Genomic_DNA"/>
</dbReference>
<feature type="transmembrane region" description="Helical" evidence="1">
    <location>
        <begin position="87"/>
        <end position="113"/>
    </location>
</feature>
<organism evidence="2 3">
    <name type="scientific">Cellulosimicrobium composti</name>
    <dbReference type="NCBI Taxonomy" id="2672572"/>
    <lineage>
        <taxon>Bacteria</taxon>
        <taxon>Bacillati</taxon>
        <taxon>Actinomycetota</taxon>
        <taxon>Actinomycetes</taxon>
        <taxon>Micrococcales</taxon>
        <taxon>Promicromonosporaceae</taxon>
        <taxon>Cellulosimicrobium</taxon>
    </lineage>
</organism>
<dbReference type="Proteomes" id="UP000440668">
    <property type="component" value="Unassembled WGS sequence"/>
</dbReference>
<keyword evidence="1" id="KW-1133">Transmembrane helix</keyword>
<keyword evidence="1" id="KW-0812">Transmembrane</keyword>
<dbReference type="AlphaFoldDB" id="A0A6N7ZDY6"/>
<evidence type="ECO:0000313" key="3">
    <source>
        <dbReference type="Proteomes" id="UP000440668"/>
    </source>
</evidence>
<feature type="transmembrane region" description="Helical" evidence="1">
    <location>
        <begin position="43"/>
        <end position="67"/>
    </location>
</feature>
<feature type="transmembrane region" description="Helical" evidence="1">
    <location>
        <begin position="257"/>
        <end position="278"/>
    </location>
</feature>
<sequence length="441" mass="45581">MPPPRADRPSRDRDGRARHRRERDAYRFVELVPGTRLAVCDGLATASGALLAGAVVGFLLLLGAALVGAEVLPSWEHEADEAVRTTIGWWVLTLLVAALAVVPLRAATTLAVASALTAADRPRTDVPPLPLRRRVAGSNPPAALAGLAWTVLAVAVVAGGVVAPLAMGPDDAERAPTVVVSAVVGAAAVVGLVALRALRARWTAARDAVRSAWGPNEVRAAEAAERRRRAALPRTALATEAGREVRSGSSVRRRDRVTTALGVAGGVGFVLFLVGVTMRHPRRRGPDAHYGPVGETAIDVLVGTGGALLGAALLAGALWFVLPTRRRARQRREALARLRSPDPGPPPVDDVVQELLSPWYGGAAVAIGVLAVTGLVAPSVLAGVRGDGVALVAPGVPYGPVGVVLLVAAVAAAAVLVDDVGRSAWRRARVRAQWHVGDATG</sequence>
<evidence type="ECO:0000313" key="2">
    <source>
        <dbReference type="EMBL" id="MTG87549.1"/>
    </source>
</evidence>
<feature type="transmembrane region" description="Helical" evidence="1">
    <location>
        <begin position="142"/>
        <end position="166"/>
    </location>
</feature>
<feature type="transmembrane region" description="Helical" evidence="1">
    <location>
        <begin position="396"/>
        <end position="417"/>
    </location>
</feature>
<comment type="caution">
    <text evidence="2">The sequence shown here is derived from an EMBL/GenBank/DDBJ whole genome shotgun (WGS) entry which is preliminary data.</text>
</comment>
<feature type="transmembrane region" description="Helical" evidence="1">
    <location>
        <begin position="298"/>
        <end position="322"/>
    </location>
</feature>
<proteinExistence type="predicted"/>
<gene>
    <name evidence="2" type="ORF">GJV82_01055</name>
</gene>
<dbReference type="RefSeq" id="WP_155097943.1">
    <property type="nucleotide sequence ID" value="NZ_WMKA01000002.1"/>
</dbReference>
<name>A0A6N7ZDY6_9MICO</name>
<evidence type="ECO:0000256" key="1">
    <source>
        <dbReference type="SAM" id="Phobius"/>
    </source>
</evidence>